<keyword evidence="2" id="KW-0479">Metal-binding</keyword>
<evidence type="ECO:0000313" key="6">
    <source>
        <dbReference type="Proteomes" id="UP000051063"/>
    </source>
</evidence>
<evidence type="ECO:0000256" key="2">
    <source>
        <dbReference type="ARBA" id="ARBA00022723"/>
    </source>
</evidence>
<dbReference type="InterPro" id="IPR040442">
    <property type="entry name" value="Pyrv_kinase-like_dom_sf"/>
</dbReference>
<proteinExistence type="inferred from homology"/>
<comment type="similarity">
    <text evidence="1">Belongs to the HpcH/HpaI aldolase family.</text>
</comment>
<keyword evidence="3" id="KW-0456">Lyase</keyword>
<dbReference type="Gene3D" id="3.20.20.60">
    <property type="entry name" value="Phosphoenolpyruvate-binding domains"/>
    <property type="match status" value="1"/>
</dbReference>
<dbReference type="EMBL" id="LJJB01000007">
    <property type="protein sequence ID" value="KQL49594.1"/>
    <property type="molecule type" value="Genomic_DNA"/>
</dbReference>
<name>A0ABR5NDF1_BRECH</name>
<dbReference type="PANTHER" id="PTHR30502">
    <property type="entry name" value="2-KETO-3-DEOXY-L-RHAMNONATE ALDOLASE"/>
    <property type="match status" value="1"/>
</dbReference>
<dbReference type="SUPFAM" id="SSF51621">
    <property type="entry name" value="Phosphoenolpyruvate/pyruvate domain"/>
    <property type="match status" value="1"/>
</dbReference>
<organism evidence="5 6">
    <name type="scientific">Brevibacillus choshinensis</name>
    <dbReference type="NCBI Taxonomy" id="54911"/>
    <lineage>
        <taxon>Bacteria</taxon>
        <taxon>Bacillati</taxon>
        <taxon>Bacillota</taxon>
        <taxon>Bacilli</taxon>
        <taxon>Bacillales</taxon>
        <taxon>Paenibacillaceae</taxon>
        <taxon>Brevibacillus</taxon>
    </lineage>
</organism>
<accession>A0ABR5NDF1</accession>
<reference evidence="5 6" key="1">
    <citation type="submission" date="2015-09" db="EMBL/GenBank/DDBJ databases">
        <title>Genome sequencing project for genomic taxonomy and phylogenomics of Bacillus-like bacteria.</title>
        <authorList>
            <person name="Liu B."/>
            <person name="Wang J."/>
            <person name="Zhu Y."/>
            <person name="Liu G."/>
            <person name="Chen Q."/>
            <person name="Chen Z."/>
            <person name="Lan J."/>
            <person name="Che J."/>
            <person name="Ge C."/>
            <person name="Shi H."/>
            <person name="Pan Z."/>
            <person name="Liu X."/>
        </authorList>
    </citation>
    <scope>NUCLEOTIDE SEQUENCE [LARGE SCALE GENOMIC DNA]</scope>
    <source>
        <strain evidence="5 6">DSM 8552</strain>
    </source>
</reference>
<comment type="caution">
    <text evidence="5">The sequence shown here is derived from an EMBL/GenBank/DDBJ whole genome shotgun (WGS) entry which is preliminary data.</text>
</comment>
<evidence type="ECO:0000256" key="1">
    <source>
        <dbReference type="ARBA" id="ARBA00005568"/>
    </source>
</evidence>
<sequence length="257" mass="27989">MMNNVVKKKLKNGEKAVGAFIGIYSPEIVEMLGYSGFDFLVIDDEHGAFSPRDLENMIRAAERVDLVPIVRVSYDPSCIQKALDRGAKGIQVPMVNTREDAELVVKRAKFPPIGQRGAAFITRPSRYGKDQGKAYLDAADDNILVIVHIETPEAVANFDEIISVPGIDMAFIGPTDLSISMGYKEEGAQHPEVQKVIAQLRERALQKNIPLGTIAASPYGVRQELQKGTSFVAVVLTSVFMTAFSEVVDAGQGAHQA</sequence>
<feature type="domain" description="HpcH/HpaI aldolase/citrate lyase" evidence="4">
    <location>
        <begin position="18"/>
        <end position="235"/>
    </location>
</feature>
<evidence type="ECO:0000259" key="4">
    <source>
        <dbReference type="Pfam" id="PF03328"/>
    </source>
</evidence>
<dbReference type="Proteomes" id="UP000051063">
    <property type="component" value="Unassembled WGS sequence"/>
</dbReference>
<keyword evidence="6" id="KW-1185">Reference proteome</keyword>
<dbReference type="RefSeq" id="WP_236707890.1">
    <property type="nucleotide sequence ID" value="NZ_LJJB01000007.1"/>
</dbReference>
<dbReference type="InterPro" id="IPR015813">
    <property type="entry name" value="Pyrv/PenolPyrv_kinase-like_dom"/>
</dbReference>
<protein>
    <recommendedName>
        <fullName evidence="4">HpcH/HpaI aldolase/citrate lyase domain-containing protein</fullName>
    </recommendedName>
</protein>
<dbReference type="InterPro" id="IPR005000">
    <property type="entry name" value="Aldolase/citrate-lyase_domain"/>
</dbReference>
<evidence type="ECO:0000256" key="3">
    <source>
        <dbReference type="ARBA" id="ARBA00023239"/>
    </source>
</evidence>
<evidence type="ECO:0000313" key="5">
    <source>
        <dbReference type="EMBL" id="KQL49594.1"/>
    </source>
</evidence>
<dbReference type="Pfam" id="PF03328">
    <property type="entry name" value="HpcH_HpaI"/>
    <property type="match status" value="1"/>
</dbReference>
<dbReference type="InterPro" id="IPR050251">
    <property type="entry name" value="HpcH-HpaI_aldolase"/>
</dbReference>
<dbReference type="PANTHER" id="PTHR30502:SF0">
    <property type="entry name" value="PHOSPHOENOLPYRUVATE CARBOXYLASE FAMILY PROTEIN"/>
    <property type="match status" value="1"/>
</dbReference>
<gene>
    <name evidence="5" type="ORF">AN963_07635</name>
</gene>